<dbReference type="GeneID" id="81621041"/>
<dbReference type="EMBL" id="JAPWDQ010000001">
    <property type="protein sequence ID" value="KAJ5496072.1"/>
    <property type="molecule type" value="Genomic_DNA"/>
</dbReference>
<organism evidence="1 2">
    <name type="scientific">Penicillium diatomitis</name>
    <dbReference type="NCBI Taxonomy" id="2819901"/>
    <lineage>
        <taxon>Eukaryota</taxon>
        <taxon>Fungi</taxon>
        <taxon>Dikarya</taxon>
        <taxon>Ascomycota</taxon>
        <taxon>Pezizomycotina</taxon>
        <taxon>Eurotiomycetes</taxon>
        <taxon>Eurotiomycetidae</taxon>
        <taxon>Eurotiales</taxon>
        <taxon>Aspergillaceae</taxon>
        <taxon>Penicillium</taxon>
    </lineage>
</organism>
<reference evidence="1" key="1">
    <citation type="submission" date="2022-12" db="EMBL/GenBank/DDBJ databases">
        <authorList>
            <person name="Petersen C."/>
        </authorList>
    </citation>
    <scope>NUCLEOTIDE SEQUENCE</scope>
    <source>
        <strain evidence="1">IBT 30728</strain>
    </source>
</reference>
<dbReference type="Proteomes" id="UP001148312">
    <property type="component" value="Unassembled WGS sequence"/>
</dbReference>
<dbReference type="RefSeq" id="XP_056795085.1">
    <property type="nucleotide sequence ID" value="XM_056930792.1"/>
</dbReference>
<reference evidence="1" key="2">
    <citation type="journal article" date="2023" name="IMA Fungus">
        <title>Comparative genomic study of the Penicillium genus elucidates a diverse pangenome and 15 lateral gene transfer events.</title>
        <authorList>
            <person name="Petersen C."/>
            <person name="Sorensen T."/>
            <person name="Nielsen M.R."/>
            <person name="Sondergaard T.E."/>
            <person name="Sorensen J.L."/>
            <person name="Fitzpatrick D.A."/>
            <person name="Frisvad J.C."/>
            <person name="Nielsen K.L."/>
        </authorList>
    </citation>
    <scope>NUCLEOTIDE SEQUENCE</scope>
    <source>
        <strain evidence="1">IBT 30728</strain>
    </source>
</reference>
<gene>
    <name evidence="1" type="ORF">N7539_001188</name>
</gene>
<proteinExistence type="predicted"/>
<evidence type="ECO:0000313" key="2">
    <source>
        <dbReference type="Proteomes" id="UP001148312"/>
    </source>
</evidence>
<protein>
    <submittedName>
        <fullName evidence="1">Cysteine dioxygenase</fullName>
    </submittedName>
</protein>
<comment type="caution">
    <text evidence="1">The sequence shown here is derived from an EMBL/GenBank/DDBJ whole genome shotgun (WGS) entry which is preliminary data.</text>
</comment>
<dbReference type="GO" id="GO:0051213">
    <property type="term" value="F:dioxygenase activity"/>
    <property type="evidence" value="ECO:0007669"/>
    <property type="project" value="UniProtKB-KW"/>
</dbReference>
<name>A0A9X0C2Y0_9EURO</name>
<accession>A0A9X0C2Y0</accession>
<evidence type="ECO:0000313" key="1">
    <source>
        <dbReference type="EMBL" id="KAJ5496072.1"/>
    </source>
</evidence>
<keyword evidence="1" id="KW-0560">Oxidoreductase</keyword>
<keyword evidence="2" id="KW-1185">Reference proteome</keyword>
<dbReference type="AlphaFoldDB" id="A0A9X0C2Y0"/>
<sequence length="61" mass="7210">MKINEGNYHLEERLKDVKEHLGYSGAVSSEEIDLDYLKSLLDKYISYPSDWIQYFHDDLGK</sequence>
<keyword evidence="1" id="KW-0223">Dioxygenase</keyword>